<dbReference type="AlphaFoldDB" id="A0A9X1X7R9"/>
<keyword evidence="1" id="KW-0812">Transmembrane</keyword>
<protein>
    <recommendedName>
        <fullName evidence="4">Prepilin-type N-terminal cleavage/methylation domain-containing protein</fullName>
    </recommendedName>
</protein>
<keyword evidence="3" id="KW-1185">Reference proteome</keyword>
<evidence type="ECO:0000313" key="2">
    <source>
        <dbReference type="EMBL" id="MCJ8212030.1"/>
    </source>
</evidence>
<sequence>MKAEKNMIPAFTIMELTIAMLISAIVIAFAYTGFGLIHKIYLDFNKKHQQLAVLLKVNELLKKDLARCEVAEAKPDELRLRWNNETVIYTFTPDYLLRTTTETDTFKVKLTAPRLQFEDQEIEQDESAYQLIDDLQFDVYSGSDRLPYHYYKYYSSAQLYLNSYASH</sequence>
<dbReference type="RefSeq" id="WP_245133220.1">
    <property type="nucleotide sequence ID" value="NZ_JALJEJ010000017.1"/>
</dbReference>
<evidence type="ECO:0000256" key="1">
    <source>
        <dbReference type="SAM" id="Phobius"/>
    </source>
</evidence>
<organism evidence="2 3">
    <name type="scientific">Mucilaginibacter straminoryzae</name>
    <dbReference type="NCBI Taxonomy" id="2932774"/>
    <lineage>
        <taxon>Bacteria</taxon>
        <taxon>Pseudomonadati</taxon>
        <taxon>Bacteroidota</taxon>
        <taxon>Sphingobacteriia</taxon>
        <taxon>Sphingobacteriales</taxon>
        <taxon>Sphingobacteriaceae</taxon>
        <taxon>Mucilaginibacter</taxon>
    </lineage>
</organism>
<dbReference type="Proteomes" id="UP001139450">
    <property type="component" value="Unassembled WGS sequence"/>
</dbReference>
<name>A0A9X1X7R9_9SPHI</name>
<evidence type="ECO:0008006" key="4">
    <source>
        <dbReference type="Google" id="ProtNLM"/>
    </source>
</evidence>
<reference evidence="2" key="1">
    <citation type="submission" date="2022-04" db="EMBL/GenBank/DDBJ databases">
        <title>Mucilaginibacter sp. RS28 isolated from freshwater.</title>
        <authorList>
            <person name="Ko S.-R."/>
        </authorList>
    </citation>
    <scope>NUCLEOTIDE SEQUENCE</scope>
    <source>
        <strain evidence="2">RS28</strain>
    </source>
</reference>
<evidence type="ECO:0000313" key="3">
    <source>
        <dbReference type="Proteomes" id="UP001139450"/>
    </source>
</evidence>
<comment type="caution">
    <text evidence="2">The sequence shown here is derived from an EMBL/GenBank/DDBJ whole genome shotgun (WGS) entry which is preliminary data.</text>
</comment>
<keyword evidence="1" id="KW-1133">Transmembrane helix</keyword>
<gene>
    <name evidence="2" type="ORF">MUY27_20100</name>
</gene>
<proteinExistence type="predicted"/>
<dbReference type="EMBL" id="JALJEJ010000017">
    <property type="protein sequence ID" value="MCJ8212030.1"/>
    <property type="molecule type" value="Genomic_DNA"/>
</dbReference>
<feature type="transmembrane region" description="Helical" evidence="1">
    <location>
        <begin position="16"/>
        <end position="37"/>
    </location>
</feature>
<keyword evidence="1" id="KW-0472">Membrane</keyword>
<accession>A0A9X1X7R9</accession>